<comment type="caution">
    <text evidence="2">The sequence shown here is derived from an EMBL/GenBank/DDBJ whole genome shotgun (WGS) entry which is preliminary data.</text>
</comment>
<proteinExistence type="predicted"/>
<protein>
    <submittedName>
        <fullName evidence="2">Uncharacterized protein</fullName>
    </submittedName>
</protein>
<keyword evidence="1" id="KW-1133">Transmembrane helix</keyword>
<reference evidence="2 3" key="1">
    <citation type="journal article" date="2018" name="Sci. Rep.">
        <title>Characterisation of pathogen-specific regions and novel effector candidates in Fusarium oxysporum f. sp. cepae.</title>
        <authorList>
            <person name="Armitage A.D."/>
            <person name="Taylor A."/>
            <person name="Sobczyk M.K."/>
            <person name="Baxter L."/>
            <person name="Greenfield B.P."/>
            <person name="Bates H.J."/>
            <person name="Wilson F."/>
            <person name="Jackson A.C."/>
            <person name="Ott S."/>
            <person name="Harrison R.J."/>
            <person name="Clarkson J.P."/>
        </authorList>
    </citation>
    <scope>NUCLEOTIDE SEQUENCE [LARGE SCALE GENOMIC DNA]</scope>
    <source>
        <strain evidence="2 3">Fo_A28</strain>
    </source>
</reference>
<keyword evidence="1" id="KW-0812">Transmembrane</keyword>
<name>A0A420PFZ3_FUSOX</name>
<keyword evidence="1" id="KW-0472">Membrane</keyword>
<dbReference type="Proteomes" id="UP000285860">
    <property type="component" value="Unassembled WGS sequence"/>
</dbReference>
<evidence type="ECO:0000313" key="3">
    <source>
        <dbReference type="Proteomes" id="UP000285860"/>
    </source>
</evidence>
<accession>A0A420PFZ3</accession>
<dbReference type="EMBL" id="MRCY01000229">
    <property type="protein sequence ID" value="RKK91422.1"/>
    <property type="molecule type" value="Genomic_DNA"/>
</dbReference>
<organism evidence="2 3">
    <name type="scientific">Fusarium oxysporum</name>
    <name type="common">Fusarium vascular wilt</name>
    <dbReference type="NCBI Taxonomy" id="5507"/>
    <lineage>
        <taxon>Eukaryota</taxon>
        <taxon>Fungi</taxon>
        <taxon>Dikarya</taxon>
        <taxon>Ascomycota</taxon>
        <taxon>Pezizomycotina</taxon>
        <taxon>Sordariomycetes</taxon>
        <taxon>Hypocreomycetidae</taxon>
        <taxon>Hypocreales</taxon>
        <taxon>Nectriaceae</taxon>
        <taxon>Fusarium</taxon>
        <taxon>Fusarium oxysporum species complex</taxon>
    </lineage>
</organism>
<sequence length="45" mass="5101">MLLETLIFLICLAKTFLCLVFLKGIIAFAFSTFMGIFSIYIIASY</sequence>
<feature type="transmembrane region" description="Helical" evidence="1">
    <location>
        <begin position="20"/>
        <end position="43"/>
    </location>
</feature>
<dbReference type="AlphaFoldDB" id="A0A420PFZ3"/>
<evidence type="ECO:0000313" key="2">
    <source>
        <dbReference type="EMBL" id="RKK91422.1"/>
    </source>
</evidence>
<gene>
    <name evidence="2" type="ORF">BFJ68_g16202</name>
</gene>
<evidence type="ECO:0000256" key="1">
    <source>
        <dbReference type="SAM" id="Phobius"/>
    </source>
</evidence>